<reference evidence="1 2" key="1">
    <citation type="submission" date="2021-02" db="EMBL/GenBank/DDBJ databases">
        <title>Lysobacter arenosi sp. nov., isolated from soil of gangwondo yeongwol, south Korea.</title>
        <authorList>
            <person name="Kim K.R."/>
            <person name="Kim K.H."/>
            <person name="Jeon C.O."/>
        </authorList>
    </citation>
    <scope>NUCLEOTIDE SEQUENCE [LARGE SCALE GENOMIC DNA]</scope>
    <source>
        <strain evidence="1 2">R7</strain>
    </source>
</reference>
<name>A0ABX7RAT2_9GAMM</name>
<dbReference type="Proteomes" id="UP000663400">
    <property type="component" value="Chromosome"/>
</dbReference>
<gene>
    <name evidence="1" type="ORF">HIV01_012865</name>
</gene>
<organism evidence="1 2">
    <name type="scientific">Lysobacter arenosi</name>
    <dbReference type="NCBI Taxonomy" id="2795387"/>
    <lineage>
        <taxon>Bacteria</taxon>
        <taxon>Pseudomonadati</taxon>
        <taxon>Pseudomonadota</taxon>
        <taxon>Gammaproteobacteria</taxon>
        <taxon>Lysobacterales</taxon>
        <taxon>Lysobacteraceae</taxon>
        <taxon>Lysobacter</taxon>
    </lineage>
</organism>
<sequence>MEGGLDIIEPLRTTAAEDSTGPGLMARRAAVHEQLRRLEGLIAGLGTKGPDSSP</sequence>
<dbReference type="EMBL" id="CP071517">
    <property type="protein sequence ID" value="QSX74097.1"/>
    <property type="molecule type" value="Genomic_DNA"/>
</dbReference>
<keyword evidence="2" id="KW-1185">Reference proteome</keyword>
<protein>
    <submittedName>
        <fullName evidence="1">Uncharacterized protein</fullName>
    </submittedName>
</protein>
<evidence type="ECO:0000313" key="2">
    <source>
        <dbReference type="Proteomes" id="UP000663400"/>
    </source>
</evidence>
<proteinExistence type="predicted"/>
<dbReference type="RefSeq" id="WP_200607693.1">
    <property type="nucleotide sequence ID" value="NZ_CP071517.1"/>
</dbReference>
<evidence type="ECO:0000313" key="1">
    <source>
        <dbReference type="EMBL" id="QSX74097.1"/>
    </source>
</evidence>
<accession>A0ABX7RAT2</accession>